<feature type="transmembrane region" description="Helical" evidence="7">
    <location>
        <begin position="213"/>
        <end position="240"/>
    </location>
</feature>
<sequence length="291" mass="30961">MSAAHPAVRMARLIRVPGPASRAMWAGLAFIVAVLALSFLLPVLTGQGTDEFVAEPLLPPSPEHPFGTDQFGRDLLVRTMAAARVDYLIGAVVIVWCGGVGSLAGVLMATVRRAGADWVFSRIIDASIAFPLTILVITVGVILGPDFTVLGLPRGLPSVLLVYALIGWAYYARLARSQALSLRSRDFVQAARTMGYSDVRITMRHLFPQVSMVTLAYAVGDAIVAIALTSSLAFLGAGVAPPTPEWGQIMYEGRDLISTSWWIVAFPAMMLALSGISLAAIANGVIKRIEG</sequence>
<evidence type="ECO:0000256" key="6">
    <source>
        <dbReference type="ARBA" id="ARBA00023136"/>
    </source>
</evidence>
<feature type="domain" description="ABC transmembrane type-1" evidence="8">
    <location>
        <begin position="83"/>
        <end position="282"/>
    </location>
</feature>
<evidence type="ECO:0000256" key="3">
    <source>
        <dbReference type="ARBA" id="ARBA00022475"/>
    </source>
</evidence>
<reference evidence="9" key="1">
    <citation type="submission" date="2021-01" db="EMBL/GenBank/DDBJ databases">
        <title>Whole genome shotgun sequence of Sinosporangium siamense NBRC 109515.</title>
        <authorList>
            <person name="Komaki H."/>
            <person name="Tamura T."/>
        </authorList>
    </citation>
    <scope>NUCLEOTIDE SEQUENCE</scope>
    <source>
        <strain evidence="9">NBRC 109515</strain>
    </source>
</reference>
<dbReference type="PANTHER" id="PTHR43386:SF1">
    <property type="entry name" value="D,D-DIPEPTIDE TRANSPORT SYSTEM PERMEASE PROTEIN DDPC-RELATED"/>
    <property type="match status" value="1"/>
</dbReference>
<proteinExistence type="inferred from homology"/>
<evidence type="ECO:0000256" key="2">
    <source>
        <dbReference type="ARBA" id="ARBA00022448"/>
    </source>
</evidence>
<comment type="caution">
    <text evidence="9">The sequence shown here is derived from an EMBL/GenBank/DDBJ whole genome shotgun (WGS) entry which is preliminary data.</text>
</comment>
<feature type="transmembrane region" description="Helical" evidence="7">
    <location>
        <begin position="260"/>
        <end position="286"/>
    </location>
</feature>
<evidence type="ECO:0000256" key="4">
    <source>
        <dbReference type="ARBA" id="ARBA00022692"/>
    </source>
</evidence>
<dbReference type="PANTHER" id="PTHR43386">
    <property type="entry name" value="OLIGOPEPTIDE TRANSPORT SYSTEM PERMEASE PROTEIN APPC"/>
    <property type="match status" value="1"/>
</dbReference>
<dbReference type="AlphaFoldDB" id="A0A919RL26"/>
<dbReference type="InterPro" id="IPR000515">
    <property type="entry name" value="MetI-like"/>
</dbReference>
<dbReference type="EMBL" id="BOOW01000034">
    <property type="protein sequence ID" value="GII95172.1"/>
    <property type="molecule type" value="Genomic_DNA"/>
</dbReference>
<feature type="transmembrane region" description="Helical" evidence="7">
    <location>
        <begin position="123"/>
        <end position="143"/>
    </location>
</feature>
<keyword evidence="3" id="KW-1003">Cell membrane</keyword>
<evidence type="ECO:0000259" key="8">
    <source>
        <dbReference type="PROSITE" id="PS50928"/>
    </source>
</evidence>
<keyword evidence="2 7" id="KW-0813">Transport</keyword>
<dbReference type="InterPro" id="IPR050366">
    <property type="entry name" value="BP-dependent_transpt_permease"/>
</dbReference>
<evidence type="ECO:0000313" key="9">
    <source>
        <dbReference type="EMBL" id="GII95172.1"/>
    </source>
</evidence>
<name>A0A919RL26_9ACTN</name>
<dbReference type="CDD" id="cd06261">
    <property type="entry name" value="TM_PBP2"/>
    <property type="match status" value="1"/>
</dbReference>
<dbReference type="SUPFAM" id="SSF161098">
    <property type="entry name" value="MetI-like"/>
    <property type="match status" value="1"/>
</dbReference>
<dbReference type="PROSITE" id="PS50928">
    <property type="entry name" value="ABC_TM1"/>
    <property type="match status" value="1"/>
</dbReference>
<keyword evidence="6 7" id="KW-0472">Membrane</keyword>
<feature type="transmembrane region" description="Helical" evidence="7">
    <location>
        <begin position="87"/>
        <end position="111"/>
    </location>
</feature>
<evidence type="ECO:0000256" key="7">
    <source>
        <dbReference type="RuleBase" id="RU363032"/>
    </source>
</evidence>
<comment type="subcellular location">
    <subcellularLocation>
        <location evidence="1 7">Cell membrane</location>
        <topology evidence="1 7">Multi-pass membrane protein</topology>
    </subcellularLocation>
</comment>
<evidence type="ECO:0000313" key="10">
    <source>
        <dbReference type="Proteomes" id="UP000606172"/>
    </source>
</evidence>
<dbReference type="InterPro" id="IPR035906">
    <property type="entry name" value="MetI-like_sf"/>
</dbReference>
<dbReference type="Pfam" id="PF00528">
    <property type="entry name" value="BPD_transp_1"/>
    <property type="match status" value="1"/>
</dbReference>
<dbReference type="Gene3D" id="1.10.3720.10">
    <property type="entry name" value="MetI-like"/>
    <property type="match status" value="1"/>
</dbReference>
<organism evidence="9 10">
    <name type="scientific">Sinosporangium siamense</name>
    <dbReference type="NCBI Taxonomy" id="1367973"/>
    <lineage>
        <taxon>Bacteria</taxon>
        <taxon>Bacillati</taxon>
        <taxon>Actinomycetota</taxon>
        <taxon>Actinomycetes</taxon>
        <taxon>Streptosporangiales</taxon>
        <taxon>Streptosporangiaceae</taxon>
        <taxon>Sinosporangium</taxon>
    </lineage>
</organism>
<feature type="transmembrane region" description="Helical" evidence="7">
    <location>
        <begin position="155"/>
        <end position="175"/>
    </location>
</feature>
<keyword evidence="5 7" id="KW-1133">Transmembrane helix</keyword>
<keyword evidence="10" id="KW-1185">Reference proteome</keyword>
<keyword evidence="4 7" id="KW-0812">Transmembrane</keyword>
<evidence type="ECO:0000256" key="5">
    <source>
        <dbReference type="ARBA" id="ARBA00022989"/>
    </source>
</evidence>
<dbReference type="GO" id="GO:0005886">
    <property type="term" value="C:plasma membrane"/>
    <property type="evidence" value="ECO:0007669"/>
    <property type="project" value="UniProtKB-SubCell"/>
</dbReference>
<protein>
    <submittedName>
        <fullName evidence="9">Nickel ABC transporter permease</fullName>
    </submittedName>
</protein>
<accession>A0A919RL26</accession>
<dbReference type="GO" id="GO:0055085">
    <property type="term" value="P:transmembrane transport"/>
    <property type="evidence" value="ECO:0007669"/>
    <property type="project" value="InterPro"/>
</dbReference>
<dbReference type="Proteomes" id="UP000606172">
    <property type="component" value="Unassembled WGS sequence"/>
</dbReference>
<evidence type="ECO:0000256" key="1">
    <source>
        <dbReference type="ARBA" id="ARBA00004651"/>
    </source>
</evidence>
<comment type="similarity">
    <text evidence="7">Belongs to the binding-protein-dependent transport system permease family.</text>
</comment>
<gene>
    <name evidence="9" type="ORF">Ssi02_54030</name>
</gene>
<dbReference type="RefSeq" id="WP_204030255.1">
    <property type="nucleotide sequence ID" value="NZ_BOOW01000034.1"/>
</dbReference>